<comment type="subcellular location">
    <subcellularLocation>
        <location evidence="1">Periplasm</location>
    </subcellularLocation>
</comment>
<evidence type="ECO:0000256" key="4">
    <source>
        <dbReference type="ARBA" id="ARBA00022729"/>
    </source>
</evidence>
<dbReference type="RefSeq" id="WP_133614936.1">
    <property type="nucleotide sequence ID" value="NZ_SNYW01000013.1"/>
</dbReference>
<gene>
    <name evidence="6" type="ORF">A8950_3485</name>
</gene>
<feature type="domain" description="Solute-binding protein family 5" evidence="5">
    <location>
        <begin position="100"/>
        <end position="452"/>
    </location>
</feature>
<evidence type="ECO:0000259" key="5">
    <source>
        <dbReference type="Pfam" id="PF00496"/>
    </source>
</evidence>
<name>A0A4R6WK43_9PROT</name>
<dbReference type="PROSITE" id="PS51318">
    <property type="entry name" value="TAT"/>
    <property type="match status" value="1"/>
</dbReference>
<keyword evidence="3" id="KW-0813">Transport</keyword>
<protein>
    <submittedName>
        <fullName evidence="6">Peptide/nickel transport system substrate-binding protein</fullName>
    </submittedName>
</protein>
<evidence type="ECO:0000313" key="6">
    <source>
        <dbReference type="EMBL" id="TDQ78437.1"/>
    </source>
</evidence>
<comment type="similarity">
    <text evidence="2">Belongs to the bacterial solute-binding protein 5 family.</text>
</comment>
<organism evidence="6 7">
    <name type="scientific">Dongia mobilis</name>
    <dbReference type="NCBI Taxonomy" id="578943"/>
    <lineage>
        <taxon>Bacteria</taxon>
        <taxon>Pseudomonadati</taxon>
        <taxon>Pseudomonadota</taxon>
        <taxon>Alphaproteobacteria</taxon>
        <taxon>Rhodospirillales</taxon>
        <taxon>Dongiaceae</taxon>
        <taxon>Dongia</taxon>
    </lineage>
</organism>
<evidence type="ECO:0000313" key="7">
    <source>
        <dbReference type="Proteomes" id="UP000295783"/>
    </source>
</evidence>
<dbReference type="Gene3D" id="3.10.105.10">
    <property type="entry name" value="Dipeptide-binding Protein, Domain 3"/>
    <property type="match status" value="1"/>
</dbReference>
<accession>A0A4R6WK43</accession>
<sequence length="534" mass="59604">MKSELTTVQNQLAALKNTWGCDRRTFLSRALALGFGAAAFTYSSMAFASPRKGGTLRIATTGGATVDSFDPHVFIYTYHITLAMTGMYDRLIDVDLSGAPAPMLAESWSTSEDGLVWRFKLRKGVLFQSGRALTAEDVVASYRYVTAEESKYSEPRQILSSVKDVKADGDTVVFELSSADSDLPLKLSHHALMVAPADMGKDGWGKPGNGTGPYVLNTFEPGVKISLTKNPHYYRDDDGFFDAVEIMNVPDTAARISALQAGDVDFISNVEPKLADRLKTAPRVELIEAKGLQHYTMPMNTTVAPYDNVDVRLAVKYAIKREEMLQKILNGYGYIGNDHPIGKNQQFFNTDLPQREYDPEKARFHLKKAGHDRLPVELFTADAAFTGAIDSAILFAESAASAGIDVKVTRVPDDGYWADTWRQKPFIFGYWSGRMTADWMFNTAFVSTSTWNEAYWTKERFDNILAEARGEPDTDKRREMYWELQEITRDDGGVPVPLFASHLHAASDKLGHNEFRGAYGLDNISMLRTTWFKE</sequence>
<evidence type="ECO:0000256" key="1">
    <source>
        <dbReference type="ARBA" id="ARBA00004418"/>
    </source>
</evidence>
<dbReference type="Gene3D" id="3.90.76.10">
    <property type="entry name" value="Dipeptide-binding Protein, Domain 1"/>
    <property type="match status" value="1"/>
</dbReference>
<dbReference type="OrthoDB" id="9803988at2"/>
<evidence type="ECO:0000256" key="3">
    <source>
        <dbReference type="ARBA" id="ARBA00022448"/>
    </source>
</evidence>
<evidence type="ECO:0000256" key="2">
    <source>
        <dbReference type="ARBA" id="ARBA00005695"/>
    </source>
</evidence>
<dbReference type="CDD" id="cd08503">
    <property type="entry name" value="PBP2_NikA_DppA_OppA_like_17"/>
    <property type="match status" value="1"/>
</dbReference>
<dbReference type="Proteomes" id="UP000295783">
    <property type="component" value="Unassembled WGS sequence"/>
</dbReference>
<dbReference type="PANTHER" id="PTHR30290:SF10">
    <property type="entry name" value="PERIPLASMIC OLIGOPEPTIDE-BINDING PROTEIN-RELATED"/>
    <property type="match status" value="1"/>
</dbReference>
<dbReference type="SUPFAM" id="SSF53850">
    <property type="entry name" value="Periplasmic binding protein-like II"/>
    <property type="match status" value="1"/>
</dbReference>
<keyword evidence="7" id="KW-1185">Reference proteome</keyword>
<comment type="caution">
    <text evidence="6">The sequence shown here is derived from an EMBL/GenBank/DDBJ whole genome shotgun (WGS) entry which is preliminary data.</text>
</comment>
<reference evidence="6 7" key="1">
    <citation type="submission" date="2019-03" db="EMBL/GenBank/DDBJ databases">
        <title>Genomic Encyclopedia of Type Strains, Phase III (KMG-III): the genomes of soil and plant-associated and newly described type strains.</title>
        <authorList>
            <person name="Whitman W."/>
        </authorList>
    </citation>
    <scope>NUCLEOTIDE SEQUENCE [LARGE SCALE GENOMIC DNA]</scope>
    <source>
        <strain evidence="6 7">CGMCC 1.7660</strain>
    </source>
</reference>
<keyword evidence="4" id="KW-0732">Signal</keyword>
<dbReference type="Gene3D" id="3.40.190.10">
    <property type="entry name" value="Periplasmic binding protein-like II"/>
    <property type="match status" value="1"/>
</dbReference>
<dbReference type="InterPro" id="IPR030678">
    <property type="entry name" value="Peptide/Ni-bd"/>
</dbReference>
<proteinExistence type="inferred from homology"/>
<dbReference type="PANTHER" id="PTHR30290">
    <property type="entry name" value="PERIPLASMIC BINDING COMPONENT OF ABC TRANSPORTER"/>
    <property type="match status" value="1"/>
</dbReference>
<dbReference type="Pfam" id="PF00496">
    <property type="entry name" value="SBP_bac_5"/>
    <property type="match status" value="1"/>
</dbReference>
<dbReference type="GO" id="GO:1904680">
    <property type="term" value="F:peptide transmembrane transporter activity"/>
    <property type="evidence" value="ECO:0007669"/>
    <property type="project" value="TreeGrafter"/>
</dbReference>
<dbReference type="InterPro" id="IPR000914">
    <property type="entry name" value="SBP_5_dom"/>
</dbReference>
<dbReference type="GO" id="GO:0043190">
    <property type="term" value="C:ATP-binding cassette (ABC) transporter complex"/>
    <property type="evidence" value="ECO:0007669"/>
    <property type="project" value="InterPro"/>
</dbReference>
<dbReference type="AlphaFoldDB" id="A0A4R6WK43"/>
<dbReference type="InterPro" id="IPR006311">
    <property type="entry name" value="TAT_signal"/>
</dbReference>
<dbReference type="PIRSF" id="PIRSF002741">
    <property type="entry name" value="MppA"/>
    <property type="match status" value="1"/>
</dbReference>
<dbReference type="GO" id="GO:0030288">
    <property type="term" value="C:outer membrane-bounded periplasmic space"/>
    <property type="evidence" value="ECO:0007669"/>
    <property type="project" value="UniProtKB-ARBA"/>
</dbReference>
<dbReference type="InterPro" id="IPR039424">
    <property type="entry name" value="SBP_5"/>
</dbReference>
<dbReference type="GO" id="GO:0015833">
    <property type="term" value="P:peptide transport"/>
    <property type="evidence" value="ECO:0007669"/>
    <property type="project" value="TreeGrafter"/>
</dbReference>
<dbReference type="EMBL" id="SNYW01000013">
    <property type="protein sequence ID" value="TDQ78437.1"/>
    <property type="molecule type" value="Genomic_DNA"/>
</dbReference>